<dbReference type="SFLD" id="SFLDG01205">
    <property type="entry name" value="AMPS.1"/>
    <property type="match status" value="1"/>
</dbReference>
<reference evidence="4" key="1">
    <citation type="submission" date="2025-08" db="UniProtKB">
        <authorList>
            <consortium name="RefSeq"/>
        </authorList>
    </citation>
    <scope>IDENTIFICATION</scope>
</reference>
<dbReference type="SFLD" id="SFLDS00019">
    <property type="entry name" value="Glutathione_Transferase_(cytos"/>
    <property type="match status" value="1"/>
</dbReference>
<dbReference type="InterPro" id="IPR050213">
    <property type="entry name" value="GST_superfamily"/>
</dbReference>
<dbReference type="Proteomes" id="UP000694888">
    <property type="component" value="Unplaced"/>
</dbReference>
<gene>
    <name evidence="4" type="primary">LOC101856545</name>
</gene>
<dbReference type="PROSITE" id="PS50405">
    <property type="entry name" value="GST_CTER"/>
    <property type="match status" value="1"/>
</dbReference>
<dbReference type="PROSITE" id="PS50404">
    <property type="entry name" value="GST_NTER"/>
    <property type="match status" value="1"/>
</dbReference>
<dbReference type="RefSeq" id="XP_012945278.1">
    <property type="nucleotide sequence ID" value="XM_013089824.2"/>
</dbReference>
<evidence type="ECO:0000313" key="4">
    <source>
        <dbReference type="RefSeq" id="XP_012945278.1"/>
    </source>
</evidence>
<organism evidence="3 4">
    <name type="scientific">Aplysia californica</name>
    <name type="common">California sea hare</name>
    <dbReference type="NCBI Taxonomy" id="6500"/>
    <lineage>
        <taxon>Eukaryota</taxon>
        <taxon>Metazoa</taxon>
        <taxon>Spiralia</taxon>
        <taxon>Lophotrochozoa</taxon>
        <taxon>Mollusca</taxon>
        <taxon>Gastropoda</taxon>
        <taxon>Heterobranchia</taxon>
        <taxon>Euthyneura</taxon>
        <taxon>Tectipleura</taxon>
        <taxon>Aplysiida</taxon>
        <taxon>Aplysioidea</taxon>
        <taxon>Aplysiidae</taxon>
        <taxon>Aplysia</taxon>
    </lineage>
</organism>
<accession>A0ABM1ACW5</accession>
<dbReference type="CDD" id="cd03192">
    <property type="entry name" value="GST_C_Sigma_like"/>
    <property type="match status" value="1"/>
</dbReference>
<dbReference type="Pfam" id="PF02798">
    <property type="entry name" value="GST_N"/>
    <property type="match status" value="1"/>
</dbReference>
<proteinExistence type="predicted"/>
<dbReference type="SFLD" id="SFLDG00363">
    <property type="entry name" value="AMPS_(cytGST):_Alpha-__Mu-__Pi"/>
    <property type="match status" value="1"/>
</dbReference>
<dbReference type="InterPro" id="IPR040079">
    <property type="entry name" value="Glutathione_S-Trfase"/>
</dbReference>
<dbReference type="InterPro" id="IPR036249">
    <property type="entry name" value="Thioredoxin-like_sf"/>
</dbReference>
<feature type="domain" description="GST N-terminal" evidence="1">
    <location>
        <begin position="1"/>
        <end position="81"/>
    </location>
</feature>
<dbReference type="InterPro" id="IPR004045">
    <property type="entry name" value="Glutathione_S-Trfase_N"/>
</dbReference>
<dbReference type="SUPFAM" id="SSF47616">
    <property type="entry name" value="GST C-terminal domain-like"/>
    <property type="match status" value="1"/>
</dbReference>
<dbReference type="PANTHER" id="PTHR11571">
    <property type="entry name" value="GLUTATHIONE S-TRANSFERASE"/>
    <property type="match status" value="1"/>
</dbReference>
<feature type="domain" description="GST C-terminal" evidence="2">
    <location>
        <begin position="85"/>
        <end position="209"/>
    </location>
</feature>
<protein>
    <submittedName>
        <fullName evidence="4">Glutathione S-transferase alpha-5</fullName>
    </submittedName>
</protein>
<evidence type="ECO:0000259" key="1">
    <source>
        <dbReference type="PROSITE" id="PS50404"/>
    </source>
</evidence>
<dbReference type="InterPro" id="IPR010987">
    <property type="entry name" value="Glutathione-S-Trfase_C-like"/>
</dbReference>
<sequence length="224" mass="25246">MAAKLYYFYQRGMAELPRLVCVAAGIEFEEINLTTRSDLLKLLEEGKLLFGQIPLLEIDGHQIVQTRAIVRYVAKKASGSLLGKNDAEEIRVDMIFEAGRDFTLPSLEIGFLPDEEVLPDLQNRVMPKYMPKFEKIAAENGSGYLVGDSFTVADLSVVEGLLVYVEYFGPDILQGFPALQKFFDTVTSLERISSYLKSPLRKKKNDPPCIAKVLEVLGKDRYQR</sequence>
<dbReference type="Pfam" id="PF14497">
    <property type="entry name" value="GST_C_3"/>
    <property type="match status" value="1"/>
</dbReference>
<evidence type="ECO:0000313" key="3">
    <source>
        <dbReference type="Proteomes" id="UP000694888"/>
    </source>
</evidence>
<dbReference type="GeneID" id="101856545"/>
<dbReference type="Gene3D" id="1.20.1050.10">
    <property type="match status" value="1"/>
</dbReference>
<dbReference type="InterPro" id="IPR004046">
    <property type="entry name" value="GST_C"/>
</dbReference>
<evidence type="ECO:0000259" key="2">
    <source>
        <dbReference type="PROSITE" id="PS50405"/>
    </source>
</evidence>
<keyword evidence="3" id="KW-1185">Reference proteome</keyword>
<dbReference type="InterPro" id="IPR036282">
    <property type="entry name" value="Glutathione-S-Trfase_C_sf"/>
</dbReference>
<name>A0ABM1ACW5_APLCA</name>
<dbReference type="PANTHER" id="PTHR11571:SF230">
    <property type="entry name" value="GLUTATHIONE TRANSFERASE"/>
    <property type="match status" value="1"/>
</dbReference>
<dbReference type="SUPFAM" id="SSF52833">
    <property type="entry name" value="Thioredoxin-like"/>
    <property type="match status" value="1"/>
</dbReference>
<dbReference type="CDD" id="cd03039">
    <property type="entry name" value="GST_N_Sigma_like"/>
    <property type="match status" value="1"/>
</dbReference>
<dbReference type="Gene3D" id="3.40.30.10">
    <property type="entry name" value="Glutaredoxin"/>
    <property type="match status" value="1"/>
</dbReference>